<reference evidence="1" key="1">
    <citation type="submission" date="2022-12" db="EMBL/GenBank/DDBJ databases">
        <title>Draft genome assemblies for two species of Escallonia (Escalloniales).</title>
        <authorList>
            <person name="Chanderbali A."/>
            <person name="Dervinis C."/>
            <person name="Anghel I."/>
            <person name="Soltis D."/>
            <person name="Soltis P."/>
            <person name="Zapata F."/>
        </authorList>
    </citation>
    <scope>NUCLEOTIDE SEQUENCE</scope>
    <source>
        <strain evidence="1">UCBG92.1500</strain>
        <tissue evidence="1">Leaf</tissue>
    </source>
</reference>
<dbReference type="Proteomes" id="UP001187471">
    <property type="component" value="Unassembled WGS sequence"/>
</dbReference>
<gene>
    <name evidence="1" type="ORF">RJ640_002688</name>
</gene>
<dbReference type="EMBL" id="JAVXUO010001248">
    <property type="protein sequence ID" value="KAK2984310.1"/>
    <property type="molecule type" value="Genomic_DNA"/>
</dbReference>
<protein>
    <submittedName>
        <fullName evidence="1">Uncharacterized protein</fullName>
    </submittedName>
</protein>
<accession>A0AA88S8K2</accession>
<evidence type="ECO:0000313" key="2">
    <source>
        <dbReference type="Proteomes" id="UP001187471"/>
    </source>
</evidence>
<proteinExistence type="predicted"/>
<name>A0AA88S8K2_9ASTE</name>
<sequence length="132" mass="14559">MAHLRRIKYINLNFNDLRGGATHFCKLDSHDIAPPAKAKVLPVAVAWQAEVRRDNESDAFSGGGVAQLENVHEEGSVERTHVLAIPKLERCTEHDPAGPVFEAEDLVVNTFRRDLQGIVADGGRTFDGFLDL</sequence>
<evidence type="ECO:0000313" key="1">
    <source>
        <dbReference type="EMBL" id="KAK2984310.1"/>
    </source>
</evidence>
<comment type="caution">
    <text evidence="1">The sequence shown here is derived from an EMBL/GenBank/DDBJ whole genome shotgun (WGS) entry which is preliminary data.</text>
</comment>
<dbReference type="AlphaFoldDB" id="A0AA88S8K2"/>
<organism evidence="1 2">
    <name type="scientific">Escallonia rubra</name>
    <dbReference type="NCBI Taxonomy" id="112253"/>
    <lineage>
        <taxon>Eukaryota</taxon>
        <taxon>Viridiplantae</taxon>
        <taxon>Streptophyta</taxon>
        <taxon>Embryophyta</taxon>
        <taxon>Tracheophyta</taxon>
        <taxon>Spermatophyta</taxon>
        <taxon>Magnoliopsida</taxon>
        <taxon>eudicotyledons</taxon>
        <taxon>Gunneridae</taxon>
        <taxon>Pentapetalae</taxon>
        <taxon>asterids</taxon>
        <taxon>campanulids</taxon>
        <taxon>Escalloniales</taxon>
        <taxon>Escalloniaceae</taxon>
        <taxon>Escallonia</taxon>
    </lineage>
</organism>
<keyword evidence="2" id="KW-1185">Reference proteome</keyword>